<comment type="caution">
    <text evidence="4">The sequence shown here is derived from an EMBL/GenBank/DDBJ whole genome shotgun (WGS) entry which is preliminary data.</text>
</comment>
<evidence type="ECO:0000256" key="1">
    <source>
        <dbReference type="ARBA" id="ARBA00006484"/>
    </source>
</evidence>
<gene>
    <name evidence="4" type="ORF">C7I55_06110</name>
</gene>
<proteinExistence type="inferred from homology"/>
<reference evidence="4 5" key="1">
    <citation type="submission" date="2018-03" db="EMBL/GenBank/DDBJ databases">
        <title>The draft genome of Sphingosinicella sp. GL-C-18.</title>
        <authorList>
            <person name="Liu L."/>
            <person name="Li L."/>
            <person name="Liang L."/>
            <person name="Zhang X."/>
            <person name="Wang T."/>
        </authorList>
    </citation>
    <scope>NUCLEOTIDE SEQUENCE [LARGE SCALE GENOMIC DNA]</scope>
    <source>
        <strain evidence="4 5">GL-C-18</strain>
    </source>
</reference>
<dbReference type="AlphaFoldDB" id="A0A2P7QV47"/>
<dbReference type="PANTHER" id="PTHR42901">
    <property type="entry name" value="ALCOHOL DEHYDROGENASE"/>
    <property type="match status" value="1"/>
</dbReference>
<comment type="similarity">
    <text evidence="1 3">Belongs to the short-chain dehydrogenases/reductases (SDR) family.</text>
</comment>
<dbReference type="SUPFAM" id="SSF51735">
    <property type="entry name" value="NAD(P)-binding Rossmann-fold domains"/>
    <property type="match status" value="1"/>
</dbReference>
<dbReference type="PROSITE" id="PS00061">
    <property type="entry name" value="ADH_SHORT"/>
    <property type="match status" value="1"/>
</dbReference>
<dbReference type="PRINTS" id="PR00080">
    <property type="entry name" value="SDRFAMILY"/>
</dbReference>
<dbReference type="Pfam" id="PF00106">
    <property type="entry name" value="adh_short"/>
    <property type="match status" value="1"/>
</dbReference>
<dbReference type="InterPro" id="IPR002347">
    <property type="entry name" value="SDR_fam"/>
</dbReference>
<dbReference type="PANTHER" id="PTHR42901:SF1">
    <property type="entry name" value="ALCOHOL DEHYDROGENASE"/>
    <property type="match status" value="1"/>
</dbReference>
<keyword evidence="2" id="KW-0560">Oxidoreductase</keyword>
<dbReference type="InterPro" id="IPR020904">
    <property type="entry name" value="Sc_DH/Rdtase_CS"/>
</dbReference>
<evidence type="ECO:0000313" key="5">
    <source>
        <dbReference type="Proteomes" id="UP000241167"/>
    </source>
</evidence>
<evidence type="ECO:0000256" key="3">
    <source>
        <dbReference type="RuleBase" id="RU000363"/>
    </source>
</evidence>
<dbReference type="Gene3D" id="3.40.50.720">
    <property type="entry name" value="NAD(P)-binding Rossmann-like Domain"/>
    <property type="match status" value="1"/>
</dbReference>
<evidence type="ECO:0000313" key="4">
    <source>
        <dbReference type="EMBL" id="PSJ41842.1"/>
    </source>
</evidence>
<dbReference type="EMBL" id="PXYI01000002">
    <property type="protein sequence ID" value="PSJ41842.1"/>
    <property type="molecule type" value="Genomic_DNA"/>
</dbReference>
<dbReference type="OrthoDB" id="658698at2"/>
<dbReference type="FunFam" id="3.40.50.720:FF:000047">
    <property type="entry name" value="NADP-dependent L-serine/L-allo-threonine dehydrogenase"/>
    <property type="match status" value="1"/>
</dbReference>
<protein>
    <submittedName>
        <fullName evidence="4">NADP-dependent 3-hydroxy acid dehydrogenase</fullName>
    </submittedName>
</protein>
<evidence type="ECO:0000256" key="2">
    <source>
        <dbReference type="ARBA" id="ARBA00023002"/>
    </source>
</evidence>
<keyword evidence="5" id="KW-1185">Reference proteome</keyword>
<organism evidence="4 5">
    <name type="scientific">Allosphingosinicella deserti</name>
    <dbReference type="NCBI Taxonomy" id="2116704"/>
    <lineage>
        <taxon>Bacteria</taxon>
        <taxon>Pseudomonadati</taxon>
        <taxon>Pseudomonadota</taxon>
        <taxon>Alphaproteobacteria</taxon>
        <taxon>Sphingomonadales</taxon>
        <taxon>Sphingomonadaceae</taxon>
        <taxon>Allosphingosinicella</taxon>
    </lineage>
</organism>
<dbReference type="InterPro" id="IPR036291">
    <property type="entry name" value="NAD(P)-bd_dom_sf"/>
</dbReference>
<accession>A0A2P7QV47</accession>
<dbReference type="Proteomes" id="UP000241167">
    <property type="component" value="Unassembled WGS sequence"/>
</dbReference>
<sequence>MTSIILITGATSGIGAAAARRFVGAGHKVIATGRRQARLDALVAELGEENVHAITLDMRDEAAIHGAVAEIPESFRNVDILLNNAGLARGMEPAQDADLGKWREMIETNVLGLVTITHALLPTLIARRGAIINLSSIAGTYPYRFGNVYGGTKAFVTQFSLNLRCDLQGTGVRVTSIEPGMVETEFTVVRTGGDQQVSDELYRDMDPLTADDIAETIFWVATQPPHVNLNRIEIMPVNQSFAGFAIARNTPTA</sequence>
<dbReference type="PRINTS" id="PR00081">
    <property type="entry name" value="GDHRDH"/>
</dbReference>
<dbReference type="GO" id="GO:0016616">
    <property type="term" value="F:oxidoreductase activity, acting on the CH-OH group of donors, NAD or NADP as acceptor"/>
    <property type="evidence" value="ECO:0007669"/>
    <property type="project" value="UniProtKB-ARBA"/>
</dbReference>
<name>A0A2P7QV47_9SPHN</name>
<dbReference type="RefSeq" id="WP_106512009.1">
    <property type="nucleotide sequence ID" value="NZ_PXYI01000002.1"/>
</dbReference>